<protein>
    <submittedName>
        <fullName evidence="3">Glycoside hydrolase</fullName>
    </submittedName>
</protein>
<dbReference type="RefSeq" id="WP_065699392.1">
    <property type="nucleotide sequence ID" value="NZ_CP049207.1"/>
</dbReference>
<evidence type="ECO:0000313" key="3">
    <source>
        <dbReference type="EMBL" id="QTG02800.1"/>
    </source>
</evidence>
<keyword evidence="3" id="KW-0378">Hydrolase</keyword>
<dbReference type="Proteomes" id="UP000822331">
    <property type="component" value="Unassembled WGS sequence"/>
</dbReference>
<dbReference type="AlphaFoldDB" id="A0AAE7UTB9"/>
<sequence length="729" mass="80042">MKTLVLASLVGCLLLCQPAAADAWLPVREQSLEVQPGSPLDFSSILPNGSIDEAARIVINSAGKLAKVGDSETPQRFLCASLAWSPASGGFPDHETADRYAAQLKMHGYNIARFHYLDAALMEGRADDFNFNPQVLDRVHYLMAALKRNGIYWILDGLTSSRGAYGGFGDRWEVKGDLKLGTQIDEKDFGHWLKFQELFLAKVNPYTGMAPVNDPALVAIVPFNENGLEFDSMMQETTRGSVFSDRLKPLFNEWLLKKYGTTQALAQKWGGWVTEGDLADRSIALPANRYERSERMRDLQSFFIDVEQGATRKMTGALRGFGFQGIILPYNNWPTIQTGITRSIQDAVAMNTYQDWVDSYAPGTSIQGKSSLEDGLLYLRTIGLARWFGHPFFVTEYDHLFWSPYRYEAGLAAPSFAAMQGWDVLCRHAHGPIILAYGEDFPHKKQMLPYAIALDPAARAGETLAALVFRRGDVKASLLRIPFLVDGQTGLPDGINDMEPEELTRLGLIGAVGLQSLAGKESGDVAVAPSRDGQTAMGIFAKLKEQGKLSAIHAADLDQGRVVSSTGELQLNAPEKSLAVRSPLTEALAFDVINTPINLGFVTVQSTYGKGLFSLSSLDGLPLETSRKQLLIMASDARNSNMTFRDADERIIENFGQLPVMIRRMQIGLQFGSNSAVTISPVGLDGRVYPPFVHAGIGETVMLTNDTPQGPTTYFLVEKTNTPTSNERF</sequence>
<dbReference type="KEGG" id="arui:G6M88_20720"/>
<dbReference type="InterPro" id="IPR017853">
    <property type="entry name" value="GH"/>
</dbReference>
<evidence type="ECO:0000256" key="1">
    <source>
        <dbReference type="SAM" id="SignalP"/>
    </source>
</evidence>
<organism evidence="3 4">
    <name type="scientific">Agrobacterium rubi</name>
    <dbReference type="NCBI Taxonomy" id="28099"/>
    <lineage>
        <taxon>Bacteria</taxon>
        <taxon>Pseudomonadati</taxon>
        <taxon>Pseudomonadota</taxon>
        <taxon>Alphaproteobacteria</taxon>
        <taxon>Hyphomicrobiales</taxon>
        <taxon>Rhizobiaceae</taxon>
        <taxon>Rhizobium/Agrobacterium group</taxon>
        <taxon>Agrobacterium</taxon>
    </lineage>
</organism>
<reference evidence="3" key="2">
    <citation type="submission" date="2020-02" db="EMBL/GenBank/DDBJ databases">
        <title>Unexpected conservation and global transmission of agrobacterial virulence plasmids.</title>
        <authorList>
            <person name="Weisberg A.J."/>
            <person name="Davis E.W. II"/>
            <person name="Tabima J.R."/>
            <person name="Belcher M.S."/>
            <person name="Miller M."/>
            <person name="Kuo C.-H."/>
            <person name="Loper J.E."/>
            <person name="Grunwald N.J."/>
            <person name="Putnam M.L."/>
            <person name="Chang J.H."/>
        </authorList>
    </citation>
    <scope>NUCLEOTIDE SEQUENCE</scope>
    <source>
        <strain evidence="3">W2/73</strain>
    </source>
</reference>
<gene>
    <name evidence="2" type="ORF">G6L72_20815</name>
    <name evidence="3" type="ORF">G6M88_20720</name>
</gene>
<dbReference type="SUPFAM" id="SSF51445">
    <property type="entry name" value="(Trans)glycosidases"/>
    <property type="match status" value="1"/>
</dbReference>
<dbReference type="Proteomes" id="UP000663912">
    <property type="component" value="Chromosome 2"/>
</dbReference>
<keyword evidence="1" id="KW-0732">Signal</keyword>
<evidence type="ECO:0000313" key="5">
    <source>
        <dbReference type="Proteomes" id="UP000822331"/>
    </source>
</evidence>
<feature type="signal peptide" evidence="1">
    <location>
        <begin position="1"/>
        <end position="21"/>
    </location>
</feature>
<proteinExistence type="predicted"/>
<evidence type="ECO:0000313" key="4">
    <source>
        <dbReference type="Proteomes" id="UP000663912"/>
    </source>
</evidence>
<dbReference type="EMBL" id="CP049207">
    <property type="protein sequence ID" value="QTG02800.1"/>
    <property type="molecule type" value="Genomic_DNA"/>
</dbReference>
<evidence type="ECO:0000313" key="2">
    <source>
        <dbReference type="EMBL" id="NTF39149.1"/>
    </source>
</evidence>
<feature type="chain" id="PRO_5041908352" evidence="1">
    <location>
        <begin position="22"/>
        <end position="729"/>
    </location>
</feature>
<accession>A0AAE7UTB9</accession>
<dbReference type="EMBL" id="JAAMCP010000012">
    <property type="protein sequence ID" value="NTF39149.1"/>
    <property type="molecule type" value="Genomic_DNA"/>
</dbReference>
<name>A0AAE7UTB9_9HYPH</name>
<reference evidence="2 5" key="1">
    <citation type="journal article" date="2020" name="Science">
        <title>Unexpected conservation and global transmission of agrobacterial virulence plasmids.</title>
        <authorList>
            <person name="Weisberg A.J."/>
            <person name="Davis E.W. 2nd"/>
            <person name="Tabima J."/>
            <person name="Belcher M.S."/>
            <person name="Miller M."/>
            <person name="Kuo C.H."/>
            <person name="Loper J.E."/>
            <person name="Grunwald N.J."/>
            <person name="Putnam M.L."/>
            <person name="Chang J.H."/>
        </authorList>
    </citation>
    <scope>NUCLEOTIDE SEQUENCE [LARGE SCALE GENOMIC DNA]</scope>
    <source>
        <strain evidence="2 5">A19/93</strain>
    </source>
</reference>
<dbReference type="Gene3D" id="3.20.20.80">
    <property type="entry name" value="Glycosidases"/>
    <property type="match status" value="1"/>
</dbReference>
<keyword evidence="5" id="KW-1185">Reference proteome</keyword>
<dbReference type="GO" id="GO:0016787">
    <property type="term" value="F:hydrolase activity"/>
    <property type="evidence" value="ECO:0007669"/>
    <property type="project" value="UniProtKB-KW"/>
</dbReference>